<dbReference type="PANTHER" id="PTHR24113:SF12">
    <property type="entry name" value="RAN GTPASE-ACTIVATING PROTEIN 1"/>
    <property type="match status" value="1"/>
</dbReference>
<dbReference type="GO" id="GO:0048471">
    <property type="term" value="C:perinuclear region of cytoplasm"/>
    <property type="evidence" value="ECO:0007669"/>
    <property type="project" value="TreeGrafter"/>
</dbReference>
<dbReference type="GO" id="GO:0005829">
    <property type="term" value="C:cytosol"/>
    <property type="evidence" value="ECO:0007669"/>
    <property type="project" value="TreeGrafter"/>
</dbReference>
<feature type="compositionally biased region" description="Low complexity" evidence="4">
    <location>
        <begin position="466"/>
        <end position="482"/>
    </location>
</feature>
<protein>
    <recommendedName>
        <fullName evidence="7">RNI-like protein</fullName>
    </recommendedName>
</protein>
<reference evidence="5" key="1">
    <citation type="submission" date="2021-03" db="EMBL/GenBank/DDBJ databases">
        <title>Draft genome sequence of rust myrtle Austropuccinia psidii MF-1, a brazilian biotype.</title>
        <authorList>
            <person name="Quecine M.C."/>
            <person name="Pachon D.M.R."/>
            <person name="Bonatelli M.L."/>
            <person name="Correr F.H."/>
            <person name="Franceschini L.M."/>
            <person name="Leite T.F."/>
            <person name="Margarido G.R.A."/>
            <person name="Almeida C.A."/>
            <person name="Ferrarezi J.A."/>
            <person name="Labate C.A."/>
        </authorList>
    </citation>
    <scope>NUCLEOTIDE SEQUENCE</scope>
    <source>
        <strain evidence="5">MF-1</strain>
    </source>
</reference>
<dbReference type="Proteomes" id="UP000765509">
    <property type="component" value="Unassembled WGS sequence"/>
</dbReference>
<evidence type="ECO:0000256" key="2">
    <source>
        <dbReference type="ARBA" id="ARBA00022614"/>
    </source>
</evidence>
<keyword evidence="6" id="KW-1185">Reference proteome</keyword>
<keyword evidence="1" id="KW-0343">GTPase activation</keyword>
<feature type="compositionally biased region" description="Polar residues" evidence="4">
    <location>
        <begin position="694"/>
        <end position="706"/>
    </location>
</feature>
<gene>
    <name evidence="5" type="ORF">O181_079478</name>
</gene>
<dbReference type="SUPFAM" id="SSF52047">
    <property type="entry name" value="RNI-like"/>
    <property type="match status" value="2"/>
</dbReference>
<evidence type="ECO:0000313" key="6">
    <source>
        <dbReference type="Proteomes" id="UP000765509"/>
    </source>
</evidence>
<evidence type="ECO:0000313" key="5">
    <source>
        <dbReference type="EMBL" id="MBW0539763.1"/>
    </source>
</evidence>
<feature type="region of interest" description="Disordered" evidence="4">
    <location>
        <begin position="126"/>
        <end position="182"/>
    </location>
</feature>
<dbReference type="EMBL" id="AVOT02044407">
    <property type="protein sequence ID" value="MBW0539763.1"/>
    <property type="molecule type" value="Genomic_DNA"/>
</dbReference>
<dbReference type="GO" id="GO:0005634">
    <property type="term" value="C:nucleus"/>
    <property type="evidence" value="ECO:0007669"/>
    <property type="project" value="TreeGrafter"/>
</dbReference>
<evidence type="ECO:0000256" key="3">
    <source>
        <dbReference type="ARBA" id="ARBA00022737"/>
    </source>
</evidence>
<feature type="compositionally biased region" description="Basic residues" evidence="4">
    <location>
        <begin position="38"/>
        <end position="48"/>
    </location>
</feature>
<dbReference type="InterPro" id="IPR001611">
    <property type="entry name" value="Leu-rich_rpt"/>
</dbReference>
<evidence type="ECO:0000256" key="4">
    <source>
        <dbReference type="SAM" id="MobiDB-lite"/>
    </source>
</evidence>
<dbReference type="GO" id="GO:0005096">
    <property type="term" value="F:GTPase activator activity"/>
    <property type="evidence" value="ECO:0007669"/>
    <property type="project" value="UniProtKB-KW"/>
</dbReference>
<comment type="caution">
    <text evidence="5">The sequence shown here is derived from an EMBL/GenBank/DDBJ whole genome shotgun (WGS) entry which is preliminary data.</text>
</comment>
<dbReference type="InterPro" id="IPR027038">
    <property type="entry name" value="RanGap"/>
</dbReference>
<name>A0A9Q3FGS2_9BASI</name>
<feature type="compositionally biased region" description="Polar residues" evidence="4">
    <location>
        <begin position="17"/>
        <end position="27"/>
    </location>
</feature>
<feature type="region of interest" description="Disordered" evidence="4">
    <location>
        <begin position="459"/>
        <end position="487"/>
    </location>
</feature>
<dbReference type="Gene3D" id="3.80.10.10">
    <property type="entry name" value="Ribonuclease Inhibitor"/>
    <property type="match status" value="3"/>
</dbReference>
<accession>A0A9Q3FGS2</accession>
<dbReference type="SMART" id="SM00368">
    <property type="entry name" value="LRR_RI"/>
    <property type="match status" value="4"/>
</dbReference>
<feature type="region of interest" description="Disordered" evidence="4">
    <location>
        <begin position="685"/>
        <end position="706"/>
    </location>
</feature>
<evidence type="ECO:0008006" key="7">
    <source>
        <dbReference type="Google" id="ProtNLM"/>
    </source>
</evidence>
<dbReference type="AlphaFoldDB" id="A0A9Q3FGS2"/>
<dbReference type="Pfam" id="PF13516">
    <property type="entry name" value="LRR_6"/>
    <property type="match status" value="2"/>
</dbReference>
<feature type="region of interest" description="Disordered" evidence="4">
    <location>
        <begin position="1"/>
        <end position="64"/>
    </location>
</feature>
<dbReference type="GO" id="GO:0006913">
    <property type="term" value="P:nucleocytoplasmic transport"/>
    <property type="evidence" value="ECO:0007669"/>
    <property type="project" value="TreeGrafter"/>
</dbReference>
<feature type="compositionally biased region" description="Low complexity" evidence="4">
    <location>
        <begin position="126"/>
        <end position="173"/>
    </location>
</feature>
<dbReference type="OrthoDB" id="120976at2759"/>
<keyword evidence="2" id="KW-0433">Leucine-rich repeat</keyword>
<sequence>MIEEENLSFDHKDSKENNSIGPSSNLQTIPTPRPTTPPHRKLPARKPLKSILKPTPPPQPKFNFKRDILNPFSNKLGYAAIEESPLSAVVGNGTVSVGQGVQAAAGWVGNAWKKLNVVNNLNIQENNHNSSNQQQPQLNTSSNSISNNPNHQINLIQSSSNQSTNSFNQIQSNPSQSHNSSIKTLTNHLPISKINPSSNTLTQTILLTPTIHPNLNNSSSIHSTSPNSQLSISNLKKVHFIMSDLKIIYPISNSQPPSFDHLNKLRINQARKLLISNRNSLQNSNSNSIQSNSSIKNLNVNGWTARNLELLYDECCQTREEGWGIIKLREIIKRSSPLPPKIINLSGVPLNRLGSVQVLGDLLSVDFGLKSLNLSSCSLEDNYLKPILHGLLVSGTLPTLNLSSNRKIRTKGWKMIAVFVKKAKELLNLDLSDNPLDRRSLEYLVQAIAGNIPKDHQDTIISPTFNSSKSNSANNHSNSQISTPFDQNSLQNSSISTNLIQHEESDSNSKHIKSHDDPSVSLFPLAPLLREDHSPALQALSAISTWPNSDASNLISLRLDNCNLKPNQLDTLAYGLCLSKLKHVSLRKNRIGNLGAISLAVMIRDWPTHTGSAASNDGFAARLNVPFNQDSNQDIIDKAQFKISNKLEISNSVTARQNDFLSQSQLQSSTIPSLLISESLENKLSMEKDHDDSSTNSKSSKQLETKTPLTDLIQEEIKKANKQRFKLRSKIDQLPTIGQLLTLDVKSNELKSQDFFYLSQVLKKNCSLKVLNLAENKIDALGLVYSADALVE</sequence>
<dbReference type="GO" id="GO:0031267">
    <property type="term" value="F:small GTPase binding"/>
    <property type="evidence" value="ECO:0007669"/>
    <property type="project" value="TreeGrafter"/>
</dbReference>
<evidence type="ECO:0000256" key="1">
    <source>
        <dbReference type="ARBA" id="ARBA00022468"/>
    </source>
</evidence>
<proteinExistence type="predicted"/>
<dbReference type="PANTHER" id="PTHR24113">
    <property type="entry name" value="RAN GTPASE-ACTIVATING PROTEIN 1"/>
    <property type="match status" value="1"/>
</dbReference>
<keyword evidence="3" id="KW-0677">Repeat</keyword>
<organism evidence="5 6">
    <name type="scientific">Austropuccinia psidii MF-1</name>
    <dbReference type="NCBI Taxonomy" id="1389203"/>
    <lineage>
        <taxon>Eukaryota</taxon>
        <taxon>Fungi</taxon>
        <taxon>Dikarya</taxon>
        <taxon>Basidiomycota</taxon>
        <taxon>Pucciniomycotina</taxon>
        <taxon>Pucciniomycetes</taxon>
        <taxon>Pucciniales</taxon>
        <taxon>Sphaerophragmiaceae</taxon>
        <taxon>Austropuccinia</taxon>
    </lineage>
</organism>
<dbReference type="InterPro" id="IPR032675">
    <property type="entry name" value="LRR_dom_sf"/>
</dbReference>